<protein>
    <recommendedName>
        <fullName evidence="4">Protein Syd</fullName>
    </recommendedName>
</protein>
<evidence type="ECO:0000256" key="3">
    <source>
        <dbReference type="ARBA" id="ARBA00023136"/>
    </source>
</evidence>
<dbReference type="CDD" id="cd16323">
    <property type="entry name" value="Syd"/>
    <property type="match status" value="1"/>
</dbReference>
<keyword evidence="1 4" id="KW-1003">Cell membrane</keyword>
<keyword evidence="6" id="KW-1185">Reference proteome</keyword>
<reference evidence="5 6" key="1">
    <citation type="submission" date="2016-11" db="EMBL/GenBank/DDBJ databases">
        <authorList>
            <person name="Jaros S."/>
            <person name="Januszkiewicz K."/>
            <person name="Wedrychowicz H."/>
        </authorList>
    </citation>
    <scope>NUCLEOTIDE SEQUENCE [LARGE SCALE GENOMIC DNA]</scope>
    <source>
        <strain evidence="5 6">CECT 7868</strain>
    </source>
</reference>
<gene>
    <name evidence="4" type="primary">syd</name>
    <name evidence="5" type="ORF">VA7868_02188</name>
</gene>
<sequence length="177" mass="20403">MVSDALTRFSQRYQDDYYQVYGQSPDNPDLYDWPSECITACHDETVFWQPVSREPADFSKVEQSIELLLHSDIKDFYGTQYCADMDAVWEGMDLTLLQVWNDDDFIRLQENILGHLVTQRRLKLKPTVFIASTPAEFDVISVCNLTGQVLSERVGTKQRDVLAPSLDVFLDQLTPRV</sequence>
<dbReference type="Pfam" id="PF07348">
    <property type="entry name" value="Syd"/>
    <property type="match status" value="1"/>
</dbReference>
<evidence type="ECO:0000313" key="5">
    <source>
        <dbReference type="EMBL" id="SHI18147.1"/>
    </source>
</evidence>
<dbReference type="InterPro" id="IPR009948">
    <property type="entry name" value="Syd"/>
</dbReference>
<dbReference type="GO" id="GO:0009898">
    <property type="term" value="C:cytoplasmic side of plasma membrane"/>
    <property type="evidence" value="ECO:0007669"/>
    <property type="project" value="InterPro"/>
</dbReference>
<comment type="function">
    <text evidence="4">Interacts with the SecY protein in vivo. May bind preferentially to an uncomplexed state of SecY, thus functioning either as a chelating agent for excess SecY in the cell or as a regulatory factor that negatively controls the translocase function.</text>
</comment>
<dbReference type="HAMAP" id="MF_01104">
    <property type="entry name" value="Syd"/>
    <property type="match status" value="1"/>
</dbReference>
<keyword evidence="2 4" id="KW-0997">Cell inner membrane</keyword>
<name>A0A1M5Z1K5_9VIBR</name>
<accession>A0A1M5Z1K5</accession>
<comment type="similarity">
    <text evidence="4">Belongs to the Syd family.</text>
</comment>
<organism evidence="5 6">
    <name type="scientific">Vibrio aerogenes CECT 7868</name>
    <dbReference type="NCBI Taxonomy" id="1216006"/>
    <lineage>
        <taxon>Bacteria</taxon>
        <taxon>Pseudomonadati</taxon>
        <taxon>Pseudomonadota</taxon>
        <taxon>Gammaproteobacteria</taxon>
        <taxon>Vibrionales</taxon>
        <taxon>Vibrionaceae</taxon>
        <taxon>Vibrio</taxon>
    </lineage>
</organism>
<evidence type="ECO:0000256" key="4">
    <source>
        <dbReference type="HAMAP-Rule" id="MF_01104"/>
    </source>
</evidence>
<dbReference type="NCBIfam" id="NF003439">
    <property type="entry name" value="PRK04968.1"/>
    <property type="match status" value="1"/>
</dbReference>
<keyword evidence="3 4" id="KW-0472">Membrane</keyword>
<dbReference type="InterPro" id="IPR038228">
    <property type="entry name" value="Syd_sf"/>
</dbReference>
<proteinExistence type="inferred from homology"/>
<dbReference type="EMBL" id="FQXZ01000021">
    <property type="protein sequence ID" value="SHI18147.1"/>
    <property type="molecule type" value="Genomic_DNA"/>
</dbReference>
<dbReference type="Proteomes" id="UP000184608">
    <property type="component" value="Unassembled WGS sequence"/>
</dbReference>
<dbReference type="AlphaFoldDB" id="A0A1M5Z1K5"/>
<evidence type="ECO:0000256" key="1">
    <source>
        <dbReference type="ARBA" id="ARBA00022475"/>
    </source>
</evidence>
<comment type="subcellular location">
    <subcellularLocation>
        <location evidence="4">Cell inner membrane</location>
        <topology evidence="4">Peripheral membrane protein</topology>
        <orientation evidence="4">Cytoplasmic side</orientation>
    </subcellularLocation>
    <text evidence="4">Loosely associated with the cytoplasmic side of the inner membrane, probably via SecY.</text>
</comment>
<dbReference type="RefSeq" id="WP_073603860.1">
    <property type="nucleotide sequence ID" value="NZ_FQXZ01000021.1"/>
</dbReference>
<dbReference type="STRING" id="1216006.VA7868_02188"/>
<dbReference type="Gene3D" id="3.40.1580.20">
    <property type="entry name" value="Syd protein"/>
    <property type="match status" value="1"/>
</dbReference>
<dbReference type="OrthoDB" id="5599437at2"/>
<evidence type="ECO:0000256" key="2">
    <source>
        <dbReference type="ARBA" id="ARBA00022519"/>
    </source>
</evidence>
<evidence type="ECO:0000313" key="6">
    <source>
        <dbReference type="Proteomes" id="UP000184608"/>
    </source>
</evidence>